<organism evidence="1 2">
    <name type="scientific">Boeremia exigua</name>
    <dbReference type="NCBI Taxonomy" id="749465"/>
    <lineage>
        <taxon>Eukaryota</taxon>
        <taxon>Fungi</taxon>
        <taxon>Dikarya</taxon>
        <taxon>Ascomycota</taxon>
        <taxon>Pezizomycotina</taxon>
        <taxon>Dothideomycetes</taxon>
        <taxon>Pleosporomycetidae</taxon>
        <taxon>Pleosporales</taxon>
        <taxon>Pleosporineae</taxon>
        <taxon>Didymellaceae</taxon>
        <taxon>Boeremia</taxon>
    </lineage>
</organism>
<proteinExistence type="predicted"/>
<reference evidence="1" key="1">
    <citation type="submission" date="2022-11" db="EMBL/GenBank/DDBJ databases">
        <title>Genome Sequence of Boeremia exigua.</title>
        <authorList>
            <person name="Buettner E."/>
        </authorList>
    </citation>
    <scope>NUCLEOTIDE SEQUENCE</scope>
    <source>
        <strain evidence="1">CU02</strain>
    </source>
</reference>
<keyword evidence="2" id="KW-1185">Reference proteome</keyword>
<evidence type="ECO:0000313" key="2">
    <source>
        <dbReference type="Proteomes" id="UP001153331"/>
    </source>
</evidence>
<gene>
    <name evidence="1" type="ORF">OPT61_g9810</name>
</gene>
<comment type="caution">
    <text evidence="1">The sequence shown here is derived from an EMBL/GenBank/DDBJ whole genome shotgun (WGS) entry which is preliminary data.</text>
</comment>
<dbReference type="EMBL" id="JAPHNI010001290">
    <property type="protein sequence ID" value="KAJ8106035.1"/>
    <property type="molecule type" value="Genomic_DNA"/>
</dbReference>
<protein>
    <submittedName>
        <fullName evidence="1">Uncharacterized protein</fullName>
    </submittedName>
</protein>
<dbReference type="Proteomes" id="UP001153331">
    <property type="component" value="Unassembled WGS sequence"/>
</dbReference>
<accession>A0ACC2HT29</accession>
<evidence type="ECO:0000313" key="1">
    <source>
        <dbReference type="EMBL" id="KAJ8106035.1"/>
    </source>
</evidence>
<name>A0ACC2HT29_9PLEO</name>
<sequence>MRNVVFSDVAGVGGGFAQGERALVQGDAAAGLREEEEDGDEEGHVGDALDALDPAPAERLVDEAGVDGRGDGAENSDEAEHGHGAPARVRGVHVVEGAADEDGADAAEEAEEEA</sequence>